<keyword evidence="1" id="KW-0732">Signal</keyword>
<gene>
    <name evidence="2" type="ORF">LZ496_02045</name>
</gene>
<feature type="chain" id="PRO_5046467043" description="Beta/Gamma crystallin" evidence="1">
    <location>
        <begin position="20"/>
        <end position="152"/>
    </location>
</feature>
<comment type="caution">
    <text evidence="2">The sequence shown here is derived from an EMBL/GenBank/DDBJ whole genome shotgun (WGS) entry which is preliminary data.</text>
</comment>
<dbReference type="EMBL" id="JAMGBA010000001">
    <property type="protein sequence ID" value="MCL6697567.1"/>
    <property type="molecule type" value="Genomic_DNA"/>
</dbReference>
<evidence type="ECO:0000313" key="2">
    <source>
        <dbReference type="EMBL" id="MCL6697567.1"/>
    </source>
</evidence>
<accession>A0ABT0RRD4</accession>
<evidence type="ECO:0008006" key="4">
    <source>
        <dbReference type="Google" id="ProtNLM"/>
    </source>
</evidence>
<evidence type="ECO:0000313" key="3">
    <source>
        <dbReference type="Proteomes" id="UP001203410"/>
    </source>
</evidence>
<organism evidence="2 3">
    <name type="scientific">Sphingomonas caseinilyticus</name>
    <dbReference type="NCBI Taxonomy" id="2908205"/>
    <lineage>
        <taxon>Bacteria</taxon>
        <taxon>Pseudomonadati</taxon>
        <taxon>Pseudomonadota</taxon>
        <taxon>Alphaproteobacteria</taxon>
        <taxon>Sphingomonadales</taxon>
        <taxon>Sphingomonadaceae</taxon>
        <taxon>Sphingomonas</taxon>
    </lineage>
</organism>
<keyword evidence="3" id="KW-1185">Reference proteome</keyword>
<evidence type="ECO:0000256" key="1">
    <source>
        <dbReference type="SAM" id="SignalP"/>
    </source>
</evidence>
<dbReference type="RefSeq" id="WP_249902928.1">
    <property type="nucleotide sequence ID" value="NZ_JAMGBA010000001.1"/>
</dbReference>
<dbReference type="Proteomes" id="UP001203410">
    <property type="component" value="Unassembled WGS sequence"/>
</dbReference>
<protein>
    <recommendedName>
        <fullName evidence="4">Beta/Gamma crystallin</fullName>
    </recommendedName>
</protein>
<name>A0ABT0RRD4_9SPHN</name>
<feature type="signal peptide" evidence="1">
    <location>
        <begin position="1"/>
        <end position="19"/>
    </location>
</feature>
<proteinExistence type="predicted"/>
<reference evidence="2 3" key="1">
    <citation type="submission" date="2022-05" db="EMBL/GenBank/DDBJ databases">
        <authorList>
            <person name="Jo J.-H."/>
            <person name="Im W.-T."/>
        </authorList>
    </citation>
    <scope>NUCLEOTIDE SEQUENCE [LARGE SCALE GENOMIC DNA]</scope>
    <source>
        <strain evidence="2 3">NSE70-1</strain>
    </source>
</reference>
<sequence length="152" mass="16551">MRTLLIVPVLSLLAAPSLAQEVVKIPAKEAPTVSRPDDLFNLPPGQWHYAKQLWSGNAPCDIQHCEAGYTDGILAVSVERSEKFVRLIAGFRNCEAVGFSEMEPGNKPGKYNRKKVRKQVNNVVKGVAKSCNLTAPTLPDLDPALLYPAKVG</sequence>